<reference evidence="1 2" key="1">
    <citation type="journal article" date="2018" name="Front. Plant Sci.">
        <title>Red Clover (Trifolium pratense) and Zigzag Clover (T. medium) - A Picture of Genomic Similarities and Differences.</title>
        <authorList>
            <person name="Dluhosova J."/>
            <person name="Istvanek J."/>
            <person name="Nedelnik J."/>
            <person name="Repkova J."/>
        </authorList>
    </citation>
    <scope>NUCLEOTIDE SEQUENCE [LARGE SCALE GENOMIC DNA]</scope>
    <source>
        <strain evidence="2">cv. 10/8</strain>
        <tissue evidence="1">Leaf</tissue>
    </source>
</reference>
<sequence>RFWSSALRSKRLVSPAEKAARDNSGRGLSRRLGVFDLILLVTVSSSSLAPSLVTPDL</sequence>
<organism evidence="1 2">
    <name type="scientific">Trifolium medium</name>
    <dbReference type="NCBI Taxonomy" id="97028"/>
    <lineage>
        <taxon>Eukaryota</taxon>
        <taxon>Viridiplantae</taxon>
        <taxon>Streptophyta</taxon>
        <taxon>Embryophyta</taxon>
        <taxon>Tracheophyta</taxon>
        <taxon>Spermatophyta</taxon>
        <taxon>Magnoliopsida</taxon>
        <taxon>eudicotyledons</taxon>
        <taxon>Gunneridae</taxon>
        <taxon>Pentapetalae</taxon>
        <taxon>rosids</taxon>
        <taxon>fabids</taxon>
        <taxon>Fabales</taxon>
        <taxon>Fabaceae</taxon>
        <taxon>Papilionoideae</taxon>
        <taxon>50 kb inversion clade</taxon>
        <taxon>NPAAA clade</taxon>
        <taxon>Hologalegina</taxon>
        <taxon>IRL clade</taxon>
        <taxon>Trifolieae</taxon>
        <taxon>Trifolium</taxon>
    </lineage>
</organism>
<dbReference type="AlphaFoldDB" id="A0A392RCJ6"/>
<name>A0A392RCJ6_9FABA</name>
<feature type="non-terminal residue" evidence="1">
    <location>
        <position position="1"/>
    </location>
</feature>
<accession>A0A392RCJ6</accession>
<proteinExistence type="predicted"/>
<dbReference type="EMBL" id="LXQA010208050">
    <property type="protein sequence ID" value="MCI33852.1"/>
    <property type="molecule type" value="Genomic_DNA"/>
</dbReference>
<protein>
    <submittedName>
        <fullName evidence="1">Cationic amino acid transporter</fullName>
    </submittedName>
</protein>
<dbReference type="Proteomes" id="UP000265520">
    <property type="component" value="Unassembled WGS sequence"/>
</dbReference>
<evidence type="ECO:0000313" key="1">
    <source>
        <dbReference type="EMBL" id="MCI33852.1"/>
    </source>
</evidence>
<comment type="caution">
    <text evidence="1">The sequence shown here is derived from an EMBL/GenBank/DDBJ whole genome shotgun (WGS) entry which is preliminary data.</text>
</comment>
<keyword evidence="2" id="KW-1185">Reference proteome</keyword>
<evidence type="ECO:0000313" key="2">
    <source>
        <dbReference type="Proteomes" id="UP000265520"/>
    </source>
</evidence>